<evidence type="ECO:0000256" key="4">
    <source>
        <dbReference type="ARBA" id="ARBA00022475"/>
    </source>
</evidence>
<feature type="transmembrane region" description="Helical" evidence="8">
    <location>
        <begin position="480"/>
        <end position="500"/>
    </location>
</feature>
<dbReference type="PANTHER" id="PTHR30472:SF37">
    <property type="entry name" value="FE(3+) DICITRATE TRANSPORT SYSTEM PERMEASE PROTEIN FECD-RELATED"/>
    <property type="match status" value="1"/>
</dbReference>
<feature type="transmembrane region" description="Helical" evidence="8">
    <location>
        <begin position="452"/>
        <end position="473"/>
    </location>
</feature>
<keyword evidence="7 8" id="KW-0472">Membrane</keyword>
<evidence type="ECO:0000256" key="7">
    <source>
        <dbReference type="ARBA" id="ARBA00023136"/>
    </source>
</evidence>
<dbReference type="Proteomes" id="UP000469011">
    <property type="component" value="Unassembled WGS sequence"/>
</dbReference>
<organism evidence="9 10">
    <name type="scientific">Jiella pacifica</name>
    <dbReference type="NCBI Taxonomy" id="2696469"/>
    <lineage>
        <taxon>Bacteria</taxon>
        <taxon>Pseudomonadati</taxon>
        <taxon>Pseudomonadota</taxon>
        <taxon>Alphaproteobacteria</taxon>
        <taxon>Hyphomicrobiales</taxon>
        <taxon>Aurantimonadaceae</taxon>
        <taxon>Jiella</taxon>
    </lineage>
</organism>
<dbReference type="CDD" id="cd06550">
    <property type="entry name" value="TM_ABC_iron-siderophores_like"/>
    <property type="match status" value="2"/>
</dbReference>
<feature type="transmembrane region" description="Helical" evidence="8">
    <location>
        <begin position="425"/>
        <end position="446"/>
    </location>
</feature>
<dbReference type="Gene3D" id="1.10.3470.10">
    <property type="entry name" value="ABC transporter involved in vitamin B12 uptake, BtuC"/>
    <property type="match status" value="2"/>
</dbReference>
<feature type="transmembrane region" description="Helical" evidence="8">
    <location>
        <begin position="308"/>
        <end position="331"/>
    </location>
</feature>
<evidence type="ECO:0000256" key="5">
    <source>
        <dbReference type="ARBA" id="ARBA00022692"/>
    </source>
</evidence>
<dbReference type="RefSeq" id="WP_163464465.1">
    <property type="nucleotide sequence ID" value="NZ_JAAAMG010000013.1"/>
</dbReference>
<dbReference type="GO" id="GO:0033214">
    <property type="term" value="P:siderophore-iron import into cell"/>
    <property type="evidence" value="ECO:0007669"/>
    <property type="project" value="TreeGrafter"/>
</dbReference>
<feature type="transmembrane region" description="Helical" evidence="8">
    <location>
        <begin position="94"/>
        <end position="117"/>
    </location>
</feature>
<proteinExistence type="inferred from homology"/>
<dbReference type="GO" id="GO:0005886">
    <property type="term" value="C:plasma membrane"/>
    <property type="evidence" value="ECO:0007669"/>
    <property type="project" value="UniProtKB-SubCell"/>
</dbReference>
<evidence type="ECO:0000313" key="10">
    <source>
        <dbReference type="Proteomes" id="UP000469011"/>
    </source>
</evidence>
<accession>A0A6N9T3P9</accession>
<keyword evidence="6 8" id="KW-1133">Transmembrane helix</keyword>
<feature type="transmembrane region" description="Helical" evidence="8">
    <location>
        <begin position="20"/>
        <end position="41"/>
    </location>
</feature>
<feature type="transmembrane region" description="Helical" evidence="8">
    <location>
        <begin position="352"/>
        <end position="372"/>
    </location>
</feature>
<sequence>MSRPKSDTASPRLPVRLPGAVAAGLWLLLLLTCLAVFALAARHSLEGLAPGFAGNYLAYGLLPRGGFALLGGAALGLAGALLQRTLRNPAADASTLGVGAGAQLALGAATLFAPTLIAEARSVVAFIGGGSALLLVLVLARNRNYDPVTMILCGLVVSLVCGALSATLILAGGDYMLSLYLWGGGALAQTGWRNDAVLIGLLVAAGLAAFLLRRPLALLGLSDETAKSLGVSTAAIRLAAVLVATILATTVTAFAGIIGFVGLMAANLARLSGARTPGTLLLAAPLVGAVLLFATDAVVLAIEAVAGTTVATGAVTALVGGPLLLWLLPRLPQRATVPMAVSFRRLAQPRAMLLWLAVLTFVAALVSLLLMPDGAGVLTDPAAIAALMPLRWPRLLAGASAGAMLAVAGVVLQRFTANPIASPEVLGISSGAGLGLAVLLVAVPFAGTGAMLLATGAGSLAALAAILVFARAARLGPERLLLGGIAVASLAGAGVTLVMARGGPEASRLLDWMSGSTLRVTSSLALAEAALAVLLLPLAVLAHRWLAVLSLGGVTSRSLGLSPTRAGGLLVTLAAILTAAATLAVGPLSFVGLMAPHLARSIGFARPKEQLFGAALLGAAIMIATDTAARSLAFPYQLPTGLFAALVGGPYLVAMLLRKPR</sequence>
<feature type="transmembrane region" description="Helical" evidence="8">
    <location>
        <begin position="520"/>
        <end position="538"/>
    </location>
</feature>
<dbReference type="SUPFAM" id="SSF81345">
    <property type="entry name" value="ABC transporter involved in vitamin B12 uptake, BtuC"/>
    <property type="match status" value="2"/>
</dbReference>
<protein>
    <submittedName>
        <fullName evidence="9">Fe(3+)-hydroxamate ABC transporter permease FhuB</fullName>
    </submittedName>
</protein>
<dbReference type="PANTHER" id="PTHR30472">
    <property type="entry name" value="FERRIC ENTEROBACTIN TRANSPORT SYSTEM PERMEASE PROTEIN"/>
    <property type="match status" value="1"/>
</dbReference>
<feature type="transmembrane region" description="Helical" evidence="8">
    <location>
        <begin position="569"/>
        <end position="599"/>
    </location>
</feature>
<feature type="transmembrane region" description="Helical" evidence="8">
    <location>
        <begin position="123"/>
        <end position="140"/>
    </location>
</feature>
<dbReference type="EMBL" id="JAAAMG010000013">
    <property type="protein sequence ID" value="NDW06003.1"/>
    <property type="molecule type" value="Genomic_DNA"/>
</dbReference>
<keyword evidence="3" id="KW-0813">Transport</keyword>
<feature type="transmembrane region" description="Helical" evidence="8">
    <location>
        <begin position="228"/>
        <end position="247"/>
    </location>
</feature>
<dbReference type="AlphaFoldDB" id="A0A6N9T3P9"/>
<evidence type="ECO:0000256" key="1">
    <source>
        <dbReference type="ARBA" id="ARBA00004651"/>
    </source>
</evidence>
<dbReference type="GO" id="GO:0022857">
    <property type="term" value="F:transmembrane transporter activity"/>
    <property type="evidence" value="ECO:0007669"/>
    <property type="project" value="InterPro"/>
</dbReference>
<dbReference type="InterPro" id="IPR037294">
    <property type="entry name" value="ABC_BtuC-like"/>
</dbReference>
<comment type="caution">
    <text evidence="9">The sequence shown here is derived from an EMBL/GenBank/DDBJ whole genome shotgun (WGS) entry which is preliminary data.</text>
</comment>
<feature type="transmembrane region" description="Helical" evidence="8">
    <location>
        <begin position="61"/>
        <end position="82"/>
    </location>
</feature>
<feature type="transmembrane region" description="Helical" evidence="8">
    <location>
        <begin position="392"/>
        <end position="413"/>
    </location>
</feature>
<comment type="subcellular location">
    <subcellularLocation>
        <location evidence="1">Cell membrane</location>
        <topology evidence="1">Multi-pass membrane protein</topology>
    </subcellularLocation>
</comment>
<gene>
    <name evidence="9" type="primary">fhuB</name>
    <name evidence="9" type="ORF">GTK09_16400</name>
</gene>
<evidence type="ECO:0000256" key="2">
    <source>
        <dbReference type="ARBA" id="ARBA00007935"/>
    </source>
</evidence>
<evidence type="ECO:0000313" key="9">
    <source>
        <dbReference type="EMBL" id="NDW06003.1"/>
    </source>
</evidence>
<keyword evidence="4" id="KW-1003">Cell membrane</keyword>
<feature type="transmembrane region" description="Helical" evidence="8">
    <location>
        <begin position="281"/>
        <end position="302"/>
    </location>
</feature>
<evidence type="ECO:0000256" key="6">
    <source>
        <dbReference type="ARBA" id="ARBA00022989"/>
    </source>
</evidence>
<dbReference type="InterPro" id="IPR000522">
    <property type="entry name" value="ABC_transptr_permease_BtuC"/>
</dbReference>
<keyword evidence="10" id="KW-1185">Reference proteome</keyword>
<reference evidence="9 10" key="1">
    <citation type="submission" date="2020-01" db="EMBL/GenBank/DDBJ databases">
        <title>Jiella pacifica sp. nov.</title>
        <authorList>
            <person name="Xue Z."/>
            <person name="Zhu S."/>
            <person name="Chen J."/>
            <person name="Yang J."/>
        </authorList>
    </citation>
    <scope>NUCLEOTIDE SEQUENCE [LARGE SCALE GENOMIC DNA]</scope>
    <source>
        <strain evidence="9 10">40Bstr34</strain>
    </source>
</reference>
<evidence type="ECO:0000256" key="3">
    <source>
        <dbReference type="ARBA" id="ARBA00022448"/>
    </source>
</evidence>
<keyword evidence="5 8" id="KW-0812">Transmembrane</keyword>
<name>A0A6N9T3P9_9HYPH</name>
<dbReference type="NCBIfam" id="NF007866">
    <property type="entry name" value="PRK10577.1-2"/>
    <property type="match status" value="1"/>
</dbReference>
<feature type="transmembrane region" description="Helical" evidence="8">
    <location>
        <begin position="152"/>
        <end position="176"/>
    </location>
</feature>
<feature type="transmembrane region" description="Helical" evidence="8">
    <location>
        <begin position="196"/>
        <end position="216"/>
    </location>
</feature>
<feature type="transmembrane region" description="Helical" evidence="8">
    <location>
        <begin position="253"/>
        <end position="269"/>
    </location>
</feature>
<comment type="similarity">
    <text evidence="2">Belongs to the binding-protein-dependent transport system permease family. FecCD subfamily.</text>
</comment>
<feature type="transmembrane region" description="Helical" evidence="8">
    <location>
        <begin position="638"/>
        <end position="657"/>
    </location>
</feature>
<evidence type="ECO:0000256" key="8">
    <source>
        <dbReference type="SAM" id="Phobius"/>
    </source>
</evidence>
<dbReference type="Pfam" id="PF01032">
    <property type="entry name" value="FecCD"/>
    <property type="match status" value="2"/>
</dbReference>